<dbReference type="InterPro" id="IPR012902">
    <property type="entry name" value="N_methyl_site"/>
</dbReference>
<comment type="subcellular location">
    <subcellularLocation>
        <location evidence="1">Cell inner membrane</location>
        <topology evidence="1">Single-pass membrane protein</topology>
    </subcellularLocation>
</comment>
<dbReference type="InterPro" id="IPR045584">
    <property type="entry name" value="Pilin-like"/>
</dbReference>
<dbReference type="RefSeq" id="WP_138212183.1">
    <property type="nucleotide sequence ID" value="NZ_VASG01000001.1"/>
</dbReference>
<comment type="similarity">
    <text evidence="9">Belongs to the GSP H family.</text>
</comment>
<dbReference type="Pfam" id="PF12019">
    <property type="entry name" value="GspH"/>
    <property type="match status" value="1"/>
</dbReference>
<evidence type="ECO:0000256" key="7">
    <source>
        <dbReference type="ARBA" id="ARBA00022989"/>
    </source>
</evidence>
<protein>
    <recommendedName>
        <fullName evidence="2">Type II secretion system protein H</fullName>
    </recommendedName>
    <alternativeName>
        <fullName evidence="10">General secretion pathway protein H</fullName>
    </alternativeName>
</protein>
<dbReference type="SUPFAM" id="SSF54523">
    <property type="entry name" value="Pili subunits"/>
    <property type="match status" value="1"/>
</dbReference>
<name>A0A5R9AI24_PSENT</name>
<keyword evidence="5" id="KW-0997">Cell inner membrane</keyword>
<evidence type="ECO:0000256" key="1">
    <source>
        <dbReference type="ARBA" id="ARBA00004377"/>
    </source>
</evidence>
<feature type="domain" description="General secretion pathway GspH" evidence="12">
    <location>
        <begin position="48"/>
        <end position="161"/>
    </location>
</feature>
<evidence type="ECO:0000256" key="2">
    <source>
        <dbReference type="ARBA" id="ARBA00021549"/>
    </source>
</evidence>
<sequence length="176" mass="18935">MARKQSVIRELGFTLVELLFTLAILAIALSIAAPSFSELLHNQRASTATQELRNALDFARESAAHRGQPISIAATGGDWAAGWEVFADSGNSGVRAPQQPPLAAHGPLSGISIRTDSTSRRYLHFTPRGNAIQPNGSFHASTLTLCGAGRTSYHIVFNKAGRIRTEAGYTEDYCPR</sequence>
<accession>A0A5R9AI24</accession>
<dbReference type="GO" id="GO:0015628">
    <property type="term" value="P:protein secretion by the type II secretion system"/>
    <property type="evidence" value="ECO:0007669"/>
    <property type="project" value="InterPro"/>
</dbReference>
<proteinExistence type="inferred from homology"/>
<dbReference type="Pfam" id="PF07963">
    <property type="entry name" value="N_methyl"/>
    <property type="match status" value="1"/>
</dbReference>
<dbReference type="Proteomes" id="UP000307510">
    <property type="component" value="Unassembled WGS sequence"/>
</dbReference>
<evidence type="ECO:0000256" key="4">
    <source>
        <dbReference type="ARBA" id="ARBA00022481"/>
    </source>
</evidence>
<evidence type="ECO:0000313" key="14">
    <source>
        <dbReference type="Proteomes" id="UP000307510"/>
    </source>
</evidence>
<feature type="transmembrane region" description="Helical" evidence="11">
    <location>
        <begin position="12"/>
        <end position="33"/>
    </location>
</feature>
<evidence type="ECO:0000313" key="13">
    <source>
        <dbReference type="EMBL" id="TLP77834.1"/>
    </source>
</evidence>
<evidence type="ECO:0000256" key="6">
    <source>
        <dbReference type="ARBA" id="ARBA00022692"/>
    </source>
</evidence>
<gene>
    <name evidence="13" type="ORF">FEA48_01170</name>
</gene>
<dbReference type="InterPro" id="IPR022346">
    <property type="entry name" value="T2SS_GspH"/>
</dbReference>
<reference evidence="13 14" key="1">
    <citation type="submission" date="2019-05" db="EMBL/GenBank/DDBJ databases">
        <authorList>
            <person name="Moore K."/>
            <person name="O'Neill P."/>
            <person name="Farbos A."/>
            <person name="Studholme D.J."/>
        </authorList>
    </citation>
    <scope>NUCLEOTIDE SEQUENCE [LARGE SCALE GENOMIC DNA]</scope>
    <source>
        <strain evidence="13 14">DSM 9128</strain>
    </source>
</reference>
<dbReference type="NCBIfam" id="TIGR02532">
    <property type="entry name" value="IV_pilin_GFxxxE"/>
    <property type="match status" value="1"/>
</dbReference>
<evidence type="ECO:0000256" key="5">
    <source>
        <dbReference type="ARBA" id="ARBA00022519"/>
    </source>
</evidence>
<keyword evidence="7 11" id="KW-1133">Transmembrane helix</keyword>
<evidence type="ECO:0000256" key="11">
    <source>
        <dbReference type="SAM" id="Phobius"/>
    </source>
</evidence>
<dbReference type="AlphaFoldDB" id="A0A5R9AI24"/>
<organism evidence="13 14">
    <name type="scientific">Pseudomonas nitroreducens</name>
    <dbReference type="NCBI Taxonomy" id="46680"/>
    <lineage>
        <taxon>Bacteria</taxon>
        <taxon>Pseudomonadati</taxon>
        <taxon>Pseudomonadota</taxon>
        <taxon>Gammaproteobacteria</taxon>
        <taxon>Pseudomonadales</taxon>
        <taxon>Pseudomonadaceae</taxon>
        <taxon>Pseudomonas</taxon>
    </lineage>
</organism>
<keyword evidence="3" id="KW-1003">Cell membrane</keyword>
<dbReference type="GO" id="GO:0015627">
    <property type="term" value="C:type II protein secretion system complex"/>
    <property type="evidence" value="ECO:0007669"/>
    <property type="project" value="InterPro"/>
</dbReference>
<dbReference type="Gene3D" id="3.55.40.10">
    <property type="entry name" value="minor pseudopilin epsh domain"/>
    <property type="match status" value="1"/>
</dbReference>
<keyword evidence="4" id="KW-0488">Methylation</keyword>
<dbReference type="GO" id="GO:0005886">
    <property type="term" value="C:plasma membrane"/>
    <property type="evidence" value="ECO:0007669"/>
    <property type="project" value="UniProtKB-SubCell"/>
</dbReference>
<evidence type="ECO:0000256" key="8">
    <source>
        <dbReference type="ARBA" id="ARBA00023136"/>
    </source>
</evidence>
<keyword evidence="6 11" id="KW-0812">Transmembrane</keyword>
<comment type="caution">
    <text evidence="13">The sequence shown here is derived from an EMBL/GenBank/DDBJ whole genome shotgun (WGS) entry which is preliminary data.</text>
</comment>
<reference evidence="14" key="2">
    <citation type="submission" date="2019-06" db="EMBL/GenBank/DDBJ databases">
        <title>AzeR, a transcriptional regulator that responds to azelaic acid in Pseudomonas nitroreducens.</title>
        <authorList>
            <person name="Bez C."/>
            <person name="Javvadi S.G."/>
            <person name="Bertani I."/>
            <person name="Devescovi G."/>
            <person name="Studholme D.J."/>
            <person name="Geller A."/>
            <person name="Levy A."/>
            <person name="Venturi V."/>
        </authorList>
    </citation>
    <scope>NUCLEOTIDE SEQUENCE [LARGE SCALE GENOMIC DNA]</scope>
    <source>
        <strain evidence="14">DSM 9128</strain>
    </source>
</reference>
<keyword evidence="8 11" id="KW-0472">Membrane</keyword>
<evidence type="ECO:0000256" key="3">
    <source>
        <dbReference type="ARBA" id="ARBA00022475"/>
    </source>
</evidence>
<dbReference type="EMBL" id="VASG01000001">
    <property type="protein sequence ID" value="TLP77834.1"/>
    <property type="molecule type" value="Genomic_DNA"/>
</dbReference>
<evidence type="ECO:0000259" key="12">
    <source>
        <dbReference type="Pfam" id="PF12019"/>
    </source>
</evidence>
<evidence type="ECO:0000256" key="10">
    <source>
        <dbReference type="ARBA" id="ARBA00030775"/>
    </source>
</evidence>
<evidence type="ECO:0000256" key="9">
    <source>
        <dbReference type="ARBA" id="ARBA00025772"/>
    </source>
</evidence>